<dbReference type="PANTHER" id="PTHR24241:SF76">
    <property type="entry name" value="NEUROPEPTIDE SIFAMIDE RECEPTOR"/>
    <property type="match status" value="1"/>
</dbReference>
<dbReference type="InterPro" id="IPR000276">
    <property type="entry name" value="GPCR_Rhodpsn"/>
</dbReference>
<comment type="caution">
    <text evidence="9">The sequence shown here is derived from an EMBL/GenBank/DDBJ whole genome shotgun (WGS) entry which is preliminary data.</text>
</comment>
<evidence type="ECO:0000313" key="9">
    <source>
        <dbReference type="EMBL" id="CAG5115221.1"/>
    </source>
</evidence>
<feature type="transmembrane region" description="Helical" evidence="7">
    <location>
        <begin position="123"/>
        <end position="144"/>
    </location>
</feature>
<sequence length="536" mass="59160">MSTFHIDHNKTSLLLPVKPYKPTCNLSFLDVTLENLNISSTPHMDAGEQSLVNMTVEKYLDYLNTSFAARLLPAVVVLVVLMAVGSKRGTVTLFIQSLAVFDLLSCCRIIFKNKTHKQPREIMSMFLLFVSSGEIIDMTNNYTFGSHSLCKIMRTVNLFCTVSSGATLVVVAIDRQRICCPLRKQITPKGATIVVCVCAVLALIISLPTAILYGSRSIFTDLPSVNGTDCSISDQFANTVFPIAYNGLQMLLFLAGAVILIVLYSLIGSKVCRHVKQQIVRRKSSCAARSRFSPGGASTCSVYSGNANTGCRVESGLSSLVNGHGATEVTDRFLPVNAQIGVTVNVRADMLNKKQENEVQRNNCSRYDYEEVTCFSGEDVSLPVHGTDCQMIDVNVEKCDVESTTAKLYLQTNRLIDKCYGIPENNTEVELHNDVQIRLIMTSYDLLSTGSRRTTLMLLMITLIYVLSFLPHLVLMALKAVDGDILAGPSTAWELTQNLLIRSYFINSVANPIIYSFFSRHFFRRCRGSRNGCSSG</sequence>
<dbReference type="GO" id="GO:0032870">
    <property type="term" value="P:cellular response to hormone stimulus"/>
    <property type="evidence" value="ECO:0007669"/>
    <property type="project" value="TreeGrafter"/>
</dbReference>
<evidence type="ECO:0000256" key="4">
    <source>
        <dbReference type="ARBA" id="ARBA00022989"/>
    </source>
</evidence>
<dbReference type="GO" id="GO:0004930">
    <property type="term" value="F:G protein-coupled receptor activity"/>
    <property type="evidence" value="ECO:0007669"/>
    <property type="project" value="InterPro"/>
</dbReference>
<feature type="domain" description="G-protein coupled receptors family 1 profile" evidence="8">
    <location>
        <begin position="73"/>
        <end position="515"/>
    </location>
</feature>
<dbReference type="OrthoDB" id="6082926at2759"/>
<feature type="transmembrane region" description="Helical" evidence="7">
    <location>
        <begin position="67"/>
        <end position="85"/>
    </location>
</feature>
<evidence type="ECO:0000256" key="3">
    <source>
        <dbReference type="ARBA" id="ARBA00022692"/>
    </source>
</evidence>
<dbReference type="PRINTS" id="PR00237">
    <property type="entry name" value="GPCRRHODOPSN"/>
</dbReference>
<protein>
    <recommendedName>
        <fullName evidence="8">G-protein coupled receptors family 1 profile domain-containing protein</fullName>
    </recommendedName>
</protein>
<evidence type="ECO:0000256" key="1">
    <source>
        <dbReference type="ARBA" id="ARBA00004651"/>
    </source>
</evidence>
<evidence type="ECO:0000256" key="2">
    <source>
        <dbReference type="ARBA" id="ARBA00022475"/>
    </source>
</evidence>
<dbReference type="PROSITE" id="PS50262">
    <property type="entry name" value="G_PROTEIN_RECEP_F1_2"/>
    <property type="match status" value="1"/>
</dbReference>
<feature type="transmembrane region" description="Helical" evidence="7">
    <location>
        <begin position="193"/>
        <end position="213"/>
    </location>
</feature>
<dbReference type="GO" id="GO:0042277">
    <property type="term" value="F:peptide binding"/>
    <property type="evidence" value="ECO:0007669"/>
    <property type="project" value="TreeGrafter"/>
</dbReference>
<gene>
    <name evidence="9" type="ORF">CUNI_LOCUS779</name>
</gene>
<name>A0A8S3YIA8_9EUPU</name>
<keyword evidence="3 7" id="KW-0812">Transmembrane</keyword>
<evidence type="ECO:0000256" key="5">
    <source>
        <dbReference type="ARBA" id="ARBA00023136"/>
    </source>
</evidence>
<keyword evidence="5 7" id="KW-0472">Membrane</keyword>
<dbReference type="EMBL" id="CAJHNH020000090">
    <property type="protein sequence ID" value="CAG5115221.1"/>
    <property type="molecule type" value="Genomic_DNA"/>
</dbReference>
<evidence type="ECO:0000259" key="8">
    <source>
        <dbReference type="PROSITE" id="PS50262"/>
    </source>
</evidence>
<keyword evidence="6" id="KW-0675">Receptor</keyword>
<organism evidence="9 10">
    <name type="scientific">Candidula unifasciata</name>
    <dbReference type="NCBI Taxonomy" id="100452"/>
    <lineage>
        <taxon>Eukaryota</taxon>
        <taxon>Metazoa</taxon>
        <taxon>Spiralia</taxon>
        <taxon>Lophotrochozoa</taxon>
        <taxon>Mollusca</taxon>
        <taxon>Gastropoda</taxon>
        <taxon>Heterobranchia</taxon>
        <taxon>Euthyneura</taxon>
        <taxon>Panpulmonata</taxon>
        <taxon>Eupulmonata</taxon>
        <taxon>Stylommatophora</taxon>
        <taxon>Helicina</taxon>
        <taxon>Helicoidea</taxon>
        <taxon>Geomitridae</taxon>
        <taxon>Candidula</taxon>
    </lineage>
</organism>
<keyword evidence="4 7" id="KW-1133">Transmembrane helix</keyword>
<feature type="transmembrane region" description="Helical" evidence="7">
    <location>
        <begin position="456"/>
        <end position="479"/>
    </location>
</feature>
<dbReference type="SUPFAM" id="SSF81321">
    <property type="entry name" value="Family A G protein-coupled receptor-like"/>
    <property type="match status" value="1"/>
</dbReference>
<reference evidence="9" key="1">
    <citation type="submission" date="2021-04" db="EMBL/GenBank/DDBJ databases">
        <authorList>
            <consortium name="Molecular Ecology Group"/>
        </authorList>
    </citation>
    <scope>NUCLEOTIDE SEQUENCE</scope>
</reference>
<evidence type="ECO:0000256" key="6">
    <source>
        <dbReference type="ARBA" id="ARBA00023170"/>
    </source>
</evidence>
<feature type="transmembrane region" description="Helical" evidence="7">
    <location>
        <begin position="243"/>
        <end position="267"/>
    </location>
</feature>
<dbReference type="PANTHER" id="PTHR24241">
    <property type="entry name" value="NEUROPEPTIDE RECEPTOR-RELATED G-PROTEIN COUPLED RECEPTOR"/>
    <property type="match status" value="1"/>
</dbReference>
<dbReference type="Proteomes" id="UP000678393">
    <property type="component" value="Unassembled WGS sequence"/>
</dbReference>
<feature type="transmembrane region" description="Helical" evidence="7">
    <location>
        <begin position="499"/>
        <end position="518"/>
    </location>
</feature>
<feature type="transmembrane region" description="Helical" evidence="7">
    <location>
        <begin position="91"/>
        <end position="111"/>
    </location>
</feature>
<accession>A0A8S3YIA8</accession>
<evidence type="ECO:0000256" key="7">
    <source>
        <dbReference type="SAM" id="Phobius"/>
    </source>
</evidence>
<dbReference type="AlphaFoldDB" id="A0A8S3YIA8"/>
<feature type="transmembrane region" description="Helical" evidence="7">
    <location>
        <begin position="156"/>
        <end position="173"/>
    </location>
</feature>
<dbReference type="Gene3D" id="1.20.1070.10">
    <property type="entry name" value="Rhodopsin 7-helix transmembrane proteins"/>
    <property type="match status" value="2"/>
</dbReference>
<keyword evidence="10" id="KW-1185">Reference proteome</keyword>
<keyword evidence="2" id="KW-1003">Cell membrane</keyword>
<dbReference type="InterPro" id="IPR017452">
    <property type="entry name" value="GPCR_Rhodpsn_7TM"/>
</dbReference>
<comment type="subcellular location">
    <subcellularLocation>
        <location evidence="1">Cell membrane</location>
        <topology evidence="1">Multi-pass membrane protein</topology>
    </subcellularLocation>
</comment>
<proteinExistence type="predicted"/>
<dbReference type="GO" id="GO:0005886">
    <property type="term" value="C:plasma membrane"/>
    <property type="evidence" value="ECO:0007669"/>
    <property type="project" value="UniProtKB-SubCell"/>
</dbReference>
<dbReference type="Pfam" id="PF00001">
    <property type="entry name" value="7tm_1"/>
    <property type="match status" value="1"/>
</dbReference>
<evidence type="ECO:0000313" key="10">
    <source>
        <dbReference type="Proteomes" id="UP000678393"/>
    </source>
</evidence>